<reference evidence="1 2" key="1">
    <citation type="submission" date="2019-03" db="EMBL/GenBank/DDBJ databases">
        <title>Genomic Encyclopedia of Type Strains, Phase III (KMG-III): the genomes of soil and plant-associated and newly described type strains.</title>
        <authorList>
            <person name="Whitman W."/>
        </authorList>
    </citation>
    <scope>NUCLEOTIDE SEQUENCE [LARGE SCALE GENOMIC DNA]</scope>
    <source>
        <strain evidence="1 2">CGMCC 1.12802</strain>
    </source>
</reference>
<proteinExistence type="predicted"/>
<keyword evidence="2" id="KW-1185">Reference proteome</keyword>
<accession>A0A4R8I502</accession>
<dbReference type="Proteomes" id="UP000295313">
    <property type="component" value="Unassembled WGS sequence"/>
</dbReference>
<comment type="caution">
    <text evidence="1">The sequence shown here is derived from an EMBL/GenBank/DDBJ whole genome shotgun (WGS) entry which is preliminary data.</text>
</comment>
<gene>
    <name evidence="1" type="ORF">B0I22_1530</name>
</gene>
<organism evidence="1 2">
    <name type="scientific">Epilithonimonas xixisoli</name>
    <dbReference type="NCBI Taxonomy" id="1476462"/>
    <lineage>
        <taxon>Bacteria</taxon>
        <taxon>Pseudomonadati</taxon>
        <taxon>Bacteroidota</taxon>
        <taxon>Flavobacteriia</taxon>
        <taxon>Flavobacteriales</taxon>
        <taxon>Weeksellaceae</taxon>
        <taxon>Chryseobacterium group</taxon>
        <taxon>Epilithonimonas</taxon>
    </lineage>
</organism>
<protein>
    <submittedName>
        <fullName evidence="1">Uncharacterized protein DUF3853</fullName>
    </submittedName>
</protein>
<evidence type="ECO:0000313" key="1">
    <source>
        <dbReference type="EMBL" id="TDX83942.1"/>
    </source>
</evidence>
<evidence type="ECO:0000313" key="2">
    <source>
        <dbReference type="Proteomes" id="UP000295313"/>
    </source>
</evidence>
<sequence>MEVTFDSLPQAVGELLQKMQQLTEKVEKLEPPKQKEEYYGIAGIAKILNCCNTTAQRVKNTGYIDGAIYQAGRQMLVDKEKLQSLYKENEHKIKSKIKKSLAK</sequence>
<dbReference type="InterPro" id="IPR024363">
    <property type="entry name" value="DUF3853"/>
</dbReference>
<dbReference type="Pfam" id="PF12964">
    <property type="entry name" value="DUF3853"/>
    <property type="match status" value="1"/>
</dbReference>
<dbReference type="RefSeq" id="WP_246022164.1">
    <property type="nucleotide sequence ID" value="NZ_SOEO01000002.1"/>
</dbReference>
<name>A0A4R8I502_9FLAO</name>
<dbReference type="EMBL" id="SOEO01000002">
    <property type="protein sequence ID" value="TDX83942.1"/>
    <property type="molecule type" value="Genomic_DNA"/>
</dbReference>
<dbReference type="AlphaFoldDB" id="A0A4R8I502"/>